<proteinExistence type="predicted"/>
<feature type="transmembrane region" description="Helical" evidence="1">
    <location>
        <begin position="111"/>
        <end position="131"/>
    </location>
</feature>
<keyword evidence="1" id="KW-0812">Transmembrane</keyword>
<dbReference type="EMBL" id="JAGGLB010000001">
    <property type="protein sequence ID" value="MBP1988766.1"/>
    <property type="molecule type" value="Genomic_DNA"/>
</dbReference>
<sequence length="305" mass="33997">MERRGVKDERIQGMWKELDDLVRDEEADNADTNDLSLDIFEETTLRMERYQVASPSDEQTKALLLRLTPLVAGPEPMRFSDQLLAAEPDQSSLWVRFIRSITSQAQVFSRMFWIISAVIMAAGALGMPLMIRDYSNGLLLVSSFVSVVSVFYAMRSYGTPMSRLEVTFPLSQVEMMMGRLIIIVLYDIVLAAAVSIPLSIAGLTGPLFIFITSWLVPLCLCTIMAFVSIVRFGIWIGGALSIAVWGVQLSLGDLLGPFYFLSDANYEFWGSSRLLALALTVILCLLAYLTMRSSRKGDSAHYDQA</sequence>
<organism evidence="2 3">
    <name type="scientific">Paenibacillus eucommiae</name>
    <dbReference type="NCBI Taxonomy" id="1355755"/>
    <lineage>
        <taxon>Bacteria</taxon>
        <taxon>Bacillati</taxon>
        <taxon>Bacillota</taxon>
        <taxon>Bacilli</taxon>
        <taxon>Bacillales</taxon>
        <taxon>Paenibacillaceae</taxon>
        <taxon>Paenibacillus</taxon>
    </lineage>
</organism>
<gene>
    <name evidence="2" type="ORF">J2Z66_000361</name>
</gene>
<feature type="transmembrane region" description="Helical" evidence="1">
    <location>
        <begin position="137"/>
        <end position="154"/>
    </location>
</feature>
<evidence type="ECO:0008006" key="4">
    <source>
        <dbReference type="Google" id="ProtNLM"/>
    </source>
</evidence>
<evidence type="ECO:0000256" key="1">
    <source>
        <dbReference type="SAM" id="Phobius"/>
    </source>
</evidence>
<feature type="transmembrane region" description="Helical" evidence="1">
    <location>
        <begin position="180"/>
        <end position="201"/>
    </location>
</feature>
<dbReference type="RefSeq" id="WP_209969129.1">
    <property type="nucleotide sequence ID" value="NZ_JAGGLB010000001.1"/>
</dbReference>
<keyword evidence="3" id="KW-1185">Reference proteome</keyword>
<feature type="transmembrane region" description="Helical" evidence="1">
    <location>
        <begin position="207"/>
        <end position="227"/>
    </location>
</feature>
<reference evidence="2 3" key="1">
    <citation type="submission" date="2021-03" db="EMBL/GenBank/DDBJ databases">
        <title>Genomic Encyclopedia of Type Strains, Phase IV (KMG-IV): sequencing the most valuable type-strain genomes for metagenomic binning, comparative biology and taxonomic classification.</title>
        <authorList>
            <person name="Goeker M."/>
        </authorList>
    </citation>
    <scope>NUCLEOTIDE SEQUENCE [LARGE SCALE GENOMIC DNA]</scope>
    <source>
        <strain evidence="2 3">DSM 26048</strain>
    </source>
</reference>
<feature type="transmembrane region" description="Helical" evidence="1">
    <location>
        <begin position="232"/>
        <end position="251"/>
    </location>
</feature>
<evidence type="ECO:0000313" key="3">
    <source>
        <dbReference type="Proteomes" id="UP001519287"/>
    </source>
</evidence>
<accession>A0ABS4IPB5</accession>
<keyword evidence="1" id="KW-0472">Membrane</keyword>
<feature type="transmembrane region" description="Helical" evidence="1">
    <location>
        <begin position="271"/>
        <end position="289"/>
    </location>
</feature>
<dbReference type="Proteomes" id="UP001519287">
    <property type="component" value="Unassembled WGS sequence"/>
</dbReference>
<comment type="caution">
    <text evidence="2">The sequence shown here is derived from an EMBL/GenBank/DDBJ whole genome shotgun (WGS) entry which is preliminary data.</text>
</comment>
<name>A0ABS4IPB5_9BACL</name>
<keyword evidence="1" id="KW-1133">Transmembrane helix</keyword>
<protein>
    <recommendedName>
        <fullName evidence="4">Zf-HC2 domain-containing protein</fullName>
    </recommendedName>
</protein>
<evidence type="ECO:0000313" key="2">
    <source>
        <dbReference type="EMBL" id="MBP1988766.1"/>
    </source>
</evidence>